<keyword evidence="2" id="KW-1185">Reference proteome</keyword>
<gene>
    <name evidence="1" type="ORF">B0T23DRAFT_382671</name>
</gene>
<proteinExistence type="predicted"/>
<comment type="caution">
    <text evidence="1">The sequence shown here is derived from an EMBL/GenBank/DDBJ whole genome shotgun (WGS) entry which is preliminary data.</text>
</comment>
<sequence length="118" mass="13153">MRSGEHTTMTEPPSLPLSQSTMIVSFPTIKLKVLTAYCRTRGTYITYFPVTFYSIPQFTVFNTVAGMAGWIALSAQGRVPSLLLEALQLYRPDNIGQVRGGPDGRLHVHYIRTSCMEP</sequence>
<dbReference type="GeneID" id="87874966"/>
<protein>
    <submittedName>
        <fullName evidence="1">Uncharacterized protein</fullName>
    </submittedName>
</protein>
<evidence type="ECO:0000313" key="1">
    <source>
        <dbReference type="EMBL" id="KAK3490874.1"/>
    </source>
</evidence>
<dbReference type="AlphaFoldDB" id="A0AAJ0MQH1"/>
<dbReference type="Proteomes" id="UP001285908">
    <property type="component" value="Unassembled WGS sequence"/>
</dbReference>
<dbReference type="EMBL" id="JAULSX010000005">
    <property type="protein sequence ID" value="KAK3490874.1"/>
    <property type="molecule type" value="Genomic_DNA"/>
</dbReference>
<name>A0AAJ0MQH1_9PEZI</name>
<dbReference type="RefSeq" id="XP_062692057.1">
    <property type="nucleotide sequence ID" value="XM_062837344.1"/>
</dbReference>
<reference evidence="1 2" key="1">
    <citation type="journal article" date="2023" name="Mol. Phylogenet. Evol.">
        <title>Genome-scale phylogeny and comparative genomics of the fungal order Sordariales.</title>
        <authorList>
            <person name="Hensen N."/>
            <person name="Bonometti L."/>
            <person name="Westerberg I."/>
            <person name="Brannstrom I.O."/>
            <person name="Guillou S."/>
            <person name="Cros-Aarteil S."/>
            <person name="Calhoun S."/>
            <person name="Haridas S."/>
            <person name="Kuo A."/>
            <person name="Mondo S."/>
            <person name="Pangilinan J."/>
            <person name="Riley R."/>
            <person name="LaButti K."/>
            <person name="Andreopoulos B."/>
            <person name="Lipzen A."/>
            <person name="Chen C."/>
            <person name="Yan M."/>
            <person name="Daum C."/>
            <person name="Ng V."/>
            <person name="Clum A."/>
            <person name="Steindorff A."/>
            <person name="Ohm R.A."/>
            <person name="Martin F."/>
            <person name="Silar P."/>
            <person name="Natvig D.O."/>
            <person name="Lalanne C."/>
            <person name="Gautier V."/>
            <person name="Ament-Velasquez S.L."/>
            <person name="Kruys A."/>
            <person name="Hutchinson M.I."/>
            <person name="Powell A.J."/>
            <person name="Barry K."/>
            <person name="Miller A.N."/>
            <person name="Grigoriev I.V."/>
            <person name="Debuchy R."/>
            <person name="Gladieux P."/>
            <person name="Hiltunen Thoren M."/>
            <person name="Johannesson H."/>
        </authorList>
    </citation>
    <scope>NUCLEOTIDE SEQUENCE [LARGE SCALE GENOMIC DNA]</scope>
    <source>
        <strain evidence="1 2">FGSC 10403</strain>
    </source>
</reference>
<organism evidence="1 2">
    <name type="scientific">Neurospora hispaniola</name>
    <dbReference type="NCBI Taxonomy" id="588809"/>
    <lineage>
        <taxon>Eukaryota</taxon>
        <taxon>Fungi</taxon>
        <taxon>Dikarya</taxon>
        <taxon>Ascomycota</taxon>
        <taxon>Pezizomycotina</taxon>
        <taxon>Sordariomycetes</taxon>
        <taxon>Sordariomycetidae</taxon>
        <taxon>Sordariales</taxon>
        <taxon>Sordariaceae</taxon>
        <taxon>Neurospora</taxon>
    </lineage>
</organism>
<evidence type="ECO:0000313" key="2">
    <source>
        <dbReference type="Proteomes" id="UP001285908"/>
    </source>
</evidence>
<accession>A0AAJ0MQH1</accession>